<comment type="caution">
    <text evidence="1">The sequence shown here is derived from an EMBL/GenBank/DDBJ whole genome shotgun (WGS) entry which is preliminary data.</text>
</comment>
<organism evidence="1 2">
    <name type="scientific">Leptothoe spongobia TAU-MAC 1115</name>
    <dbReference type="NCBI Taxonomy" id="1967444"/>
    <lineage>
        <taxon>Bacteria</taxon>
        <taxon>Bacillati</taxon>
        <taxon>Cyanobacteriota</taxon>
        <taxon>Cyanophyceae</taxon>
        <taxon>Nodosilineales</taxon>
        <taxon>Cymatolegaceae</taxon>
        <taxon>Leptothoe</taxon>
        <taxon>Leptothoe spongobia</taxon>
    </lineage>
</organism>
<protein>
    <submittedName>
        <fullName evidence="1">ComF family protein</fullName>
    </submittedName>
</protein>
<reference evidence="1" key="1">
    <citation type="submission" date="2020-11" db="EMBL/GenBank/DDBJ databases">
        <authorList>
            <person name="Konstantinou D."/>
            <person name="Gkelis S."/>
            <person name="Popin R."/>
            <person name="Fewer D."/>
            <person name="Sivonen K."/>
        </authorList>
    </citation>
    <scope>NUCLEOTIDE SEQUENCE</scope>
    <source>
        <strain evidence="1">TAU-MAC 1115</strain>
    </source>
</reference>
<dbReference type="InterPro" id="IPR029057">
    <property type="entry name" value="PRTase-like"/>
</dbReference>
<keyword evidence="2" id="KW-1185">Reference proteome</keyword>
<dbReference type="SUPFAM" id="SSF53271">
    <property type="entry name" value="PRTase-like"/>
    <property type="match status" value="1"/>
</dbReference>
<dbReference type="Gene3D" id="3.40.50.2020">
    <property type="match status" value="1"/>
</dbReference>
<name>A0A947GIY3_9CYAN</name>
<dbReference type="InterPro" id="IPR051910">
    <property type="entry name" value="ComF/GntX_DNA_util-trans"/>
</dbReference>
<proteinExistence type="predicted"/>
<evidence type="ECO:0000313" key="1">
    <source>
        <dbReference type="EMBL" id="MBT9316555.1"/>
    </source>
</evidence>
<sequence length="237" mass="25967">MSLSSTLRQLIHFFLTPPCPICQRSASEILCTDCHRQILGYSWSGSTQGNTLGAAGTLALPNNTALPVFAWGQYRGLLKQTLALLKYGNQDELGNWLGFQLGQYWLRNGYHKTYHPQPVVIPIPLHNQKLQQRGYNQAALIAKGFCRVTGLALAEHGLIRTKATSAMYTLDAQDRQKNLANAFQLGTALPTTLKPILIIDDIYTTGATAHAATIPLVKAGYNIIGITTVARSLFSRS</sequence>
<reference evidence="1" key="2">
    <citation type="journal article" date="2021" name="Mar. Drugs">
        <title>Genome Reduction and Secondary Metabolism of the Marine Sponge-Associated Cyanobacterium Leptothoe.</title>
        <authorList>
            <person name="Konstantinou D."/>
            <person name="Popin R.V."/>
            <person name="Fewer D.P."/>
            <person name="Sivonen K."/>
            <person name="Gkelis S."/>
        </authorList>
    </citation>
    <scope>NUCLEOTIDE SEQUENCE</scope>
    <source>
        <strain evidence="1">TAU-MAC 1115</strain>
    </source>
</reference>
<dbReference type="PANTHER" id="PTHR47505">
    <property type="entry name" value="DNA UTILIZATION PROTEIN YHGH"/>
    <property type="match status" value="1"/>
</dbReference>
<dbReference type="AlphaFoldDB" id="A0A947GIY3"/>
<dbReference type="EMBL" id="JADOES010000028">
    <property type="protein sequence ID" value="MBT9316555.1"/>
    <property type="molecule type" value="Genomic_DNA"/>
</dbReference>
<gene>
    <name evidence="1" type="ORF">IXB50_14085</name>
</gene>
<dbReference type="PANTHER" id="PTHR47505:SF1">
    <property type="entry name" value="DNA UTILIZATION PROTEIN YHGH"/>
    <property type="match status" value="1"/>
</dbReference>
<dbReference type="RefSeq" id="WP_215609621.1">
    <property type="nucleotide sequence ID" value="NZ_JADOES010000028.1"/>
</dbReference>
<evidence type="ECO:0000313" key="2">
    <source>
        <dbReference type="Proteomes" id="UP000717364"/>
    </source>
</evidence>
<accession>A0A947GIY3</accession>
<dbReference type="Proteomes" id="UP000717364">
    <property type="component" value="Unassembled WGS sequence"/>
</dbReference>